<keyword evidence="6" id="KW-0805">Transcription regulation</keyword>
<dbReference type="InterPro" id="IPR038157">
    <property type="entry name" value="FeoA_core_dom"/>
</dbReference>
<protein>
    <recommendedName>
        <fullName evidence="11">Manganese transport regulator</fullName>
    </recommendedName>
</protein>
<dbReference type="SUPFAM" id="SSF46785">
    <property type="entry name" value="Winged helix' DNA-binding domain"/>
    <property type="match status" value="1"/>
</dbReference>
<evidence type="ECO:0000259" key="12">
    <source>
        <dbReference type="SMART" id="SM00347"/>
    </source>
</evidence>
<name>A0ABU4HK19_9ACTN</name>
<accession>A0ABU4HK19</accession>
<evidence type="ECO:0000256" key="6">
    <source>
        <dbReference type="ARBA" id="ARBA00023015"/>
    </source>
</evidence>
<comment type="subcellular location">
    <subcellularLocation>
        <location evidence="1">Cytoplasm</location>
    </subcellularLocation>
</comment>
<dbReference type="Pfam" id="PF02742">
    <property type="entry name" value="Fe_dep_repr_C"/>
    <property type="match status" value="1"/>
</dbReference>
<feature type="domain" description="HTH marR-type" evidence="12">
    <location>
        <begin position="5"/>
        <end position="103"/>
    </location>
</feature>
<dbReference type="InterPro" id="IPR007167">
    <property type="entry name" value="Fe-transptr_FeoA-like"/>
</dbReference>
<keyword evidence="5" id="KW-0678">Repressor</keyword>
<dbReference type="SMART" id="SM00529">
    <property type="entry name" value="HTH_DTXR"/>
    <property type="match status" value="1"/>
</dbReference>
<reference evidence="14" key="1">
    <citation type="submission" date="2023-07" db="EMBL/GenBank/DDBJ databases">
        <title>Conexibacter stalactiti sp. nov., isolated from stalactites in a lava cave and emended description of the genus Conexibacter.</title>
        <authorList>
            <person name="Lee S.D."/>
        </authorList>
    </citation>
    <scope>NUCLEOTIDE SEQUENCE [LARGE SCALE GENOMIC DNA]</scope>
    <source>
        <strain evidence="14">KCTC 39840</strain>
    </source>
</reference>
<keyword evidence="9" id="KW-0804">Transcription</keyword>
<dbReference type="InterPro" id="IPR036388">
    <property type="entry name" value="WH-like_DNA-bd_sf"/>
</dbReference>
<dbReference type="InterPro" id="IPR022687">
    <property type="entry name" value="HTH_DTXR"/>
</dbReference>
<reference evidence="13 14" key="2">
    <citation type="submission" date="2023-10" db="EMBL/GenBank/DDBJ databases">
        <authorList>
            <person name="Han X.F."/>
        </authorList>
    </citation>
    <scope>NUCLEOTIDE SEQUENCE [LARGE SCALE GENOMIC DNA]</scope>
    <source>
        <strain evidence="13 14">KCTC 39840</strain>
    </source>
</reference>
<evidence type="ECO:0000313" key="14">
    <source>
        <dbReference type="Proteomes" id="UP001284601"/>
    </source>
</evidence>
<evidence type="ECO:0000256" key="3">
    <source>
        <dbReference type="ARBA" id="ARBA00011738"/>
    </source>
</evidence>
<dbReference type="Pfam" id="PF04023">
    <property type="entry name" value="FeoA"/>
    <property type="match status" value="1"/>
</dbReference>
<evidence type="ECO:0000256" key="9">
    <source>
        <dbReference type="ARBA" id="ARBA00023163"/>
    </source>
</evidence>
<evidence type="ECO:0000313" key="13">
    <source>
        <dbReference type="EMBL" id="MDW5592895.1"/>
    </source>
</evidence>
<keyword evidence="8" id="KW-0010">Activator</keyword>
<comment type="subunit">
    <text evidence="3">Homodimer.</text>
</comment>
<proteinExistence type="inferred from homology"/>
<dbReference type="EMBL" id="JAWSTH010000001">
    <property type="protein sequence ID" value="MDW5592895.1"/>
    <property type="molecule type" value="Genomic_DNA"/>
</dbReference>
<dbReference type="Proteomes" id="UP001284601">
    <property type="component" value="Unassembled WGS sequence"/>
</dbReference>
<evidence type="ECO:0000256" key="1">
    <source>
        <dbReference type="ARBA" id="ARBA00004496"/>
    </source>
</evidence>
<dbReference type="InterPro" id="IPR001367">
    <property type="entry name" value="Fe_dep_repressor"/>
</dbReference>
<evidence type="ECO:0000256" key="5">
    <source>
        <dbReference type="ARBA" id="ARBA00022491"/>
    </source>
</evidence>
<dbReference type="Gene3D" id="1.10.10.10">
    <property type="entry name" value="Winged helix-like DNA-binding domain superfamily/Winged helix DNA-binding domain"/>
    <property type="match status" value="1"/>
</dbReference>
<comment type="caution">
    <text evidence="13">The sequence shown here is derived from an EMBL/GenBank/DDBJ whole genome shotgun (WGS) entry which is preliminary data.</text>
</comment>
<sequence>MGNVRGHTADDYLEAIYALVFPVGEYRPADAATPIAARVADRLGVSRAAVGETLRRLEDEGLVERMPNRWISLTPAGIERAEQVVRRRRIVERFLSDFLDYAPADVHAAAETVGDSFTDEMVERLHERLGYPERCPHGWPVAPEEEQAENEQLLTLAELSAGDACEIVRVAKDDGELIGWLWEEGFRPGAHVHVEDVQTAAGHLRVRMDRDGDLGDERVIAAKAARSLFVRRSGG</sequence>
<dbReference type="Pfam" id="PF01325">
    <property type="entry name" value="Fe_dep_repress"/>
    <property type="match status" value="1"/>
</dbReference>
<keyword evidence="14" id="KW-1185">Reference proteome</keyword>
<evidence type="ECO:0000256" key="4">
    <source>
        <dbReference type="ARBA" id="ARBA00022490"/>
    </source>
</evidence>
<comment type="similarity">
    <text evidence="2">Belongs to the DtxR/MntR family.</text>
</comment>
<dbReference type="InterPro" id="IPR036390">
    <property type="entry name" value="WH_DNA-bd_sf"/>
</dbReference>
<dbReference type="SMART" id="SM00347">
    <property type="entry name" value="HTH_MARR"/>
    <property type="match status" value="1"/>
</dbReference>
<evidence type="ECO:0000256" key="10">
    <source>
        <dbReference type="ARBA" id="ARBA00023211"/>
    </source>
</evidence>
<dbReference type="SUPFAM" id="SSF47979">
    <property type="entry name" value="Iron-dependent repressor protein, dimerization domain"/>
    <property type="match status" value="1"/>
</dbReference>
<dbReference type="InterPro" id="IPR022689">
    <property type="entry name" value="Iron_dep_repressor"/>
</dbReference>
<dbReference type="RefSeq" id="WP_318595152.1">
    <property type="nucleotide sequence ID" value="NZ_JAWSTH010000001.1"/>
</dbReference>
<dbReference type="PANTHER" id="PTHR33238:SF11">
    <property type="entry name" value="TRANSCRIPTIONAL REGULATOR MNTR"/>
    <property type="match status" value="1"/>
</dbReference>
<dbReference type="InterPro" id="IPR000835">
    <property type="entry name" value="HTH_MarR-typ"/>
</dbReference>
<dbReference type="PANTHER" id="PTHR33238">
    <property type="entry name" value="IRON (METAL) DEPENDENT REPRESSOR, DTXR FAMILY"/>
    <property type="match status" value="1"/>
</dbReference>
<dbReference type="InterPro" id="IPR050536">
    <property type="entry name" value="DtxR_MntR_Metal-Reg"/>
</dbReference>
<dbReference type="Gene3D" id="2.30.30.90">
    <property type="match status" value="1"/>
</dbReference>
<keyword evidence="10" id="KW-0464">Manganese</keyword>
<keyword evidence="7" id="KW-0238">DNA-binding</keyword>
<keyword evidence="4" id="KW-0963">Cytoplasm</keyword>
<gene>
    <name evidence="13" type="ORF">R7226_01000</name>
</gene>
<evidence type="ECO:0000256" key="2">
    <source>
        <dbReference type="ARBA" id="ARBA00007871"/>
    </source>
</evidence>
<evidence type="ECO:0000256" key="11">
    <source>
        <dbReference type="ARBA" id="ARBA00032593"/>
    </source>
</evidence>
<evidence type="ECO:0000256" key="8">
    <source>
        <dbReference type="ARBA" id="ARBA00023159"/>
    </source>
</evidence>
<evidence type="ECO:0000256" key="7">
    <source>
        <dbReference type="ARBA" id="ARBA00023125"/>
    </source>
</evidence>
<dbReference type="InterPro" id="IPR036421">
    <property type="entry name" value="Fe_dep_repressor_sf"/>
</dbReference>
<organism evidence="13 14">
    <name type="scientific">Conexibacter stalactiti</name>
    <dbReference type="NCBI Taxonomy" id="1940611"/>
    <lineage>
        <taxon>Bacteria</taxon>
        <taxon>Bacillati</taxon>
        <taxon>Actinomycetota</taxon>
        <taxon>Thermoleophilia</taxon>
        <taxon>Solirubrobacterales</taxon>
        <taxon>Conexibacteraceae</taxon>
        <taxon>Conexibacter</taxon>
    </lineage>
</organism>